<gene>
    <name evidence="1" type="ORF">CKAH01_05902</name>
</gene>
<comment type="caution">
    <text evidence="1">The sequence shown here is derived from an EMBL/GenBank/DDBJ whole genome shotgun (WGS) entry which is preliminary data.</text>
</comment>
<sequence>MPDCSTDAGRKLNPSRFVPPFCILAFAENLTPINNAIPTFLDDPPALLPHKPCDSCGDAREKCMLVYCGLGTETGSFNLFYVCFSLAAVHDDMEIS</sequence>
<proteinExistence type="predicted"/>
<dbReference type="EMBL" id="VYYT01000223">
    <property type="protein sequence ID" value="KAK2754888.1"/>
    <property type="molecule type" value="Genomic_DNA"/>
</dbReference>
<name>A0AAE0D6J9_COLKA</name>
<dbReference type="AlphaFoldDB" id="A0AAE0D6J9"/>
<evidence type="ECO:0000313" key="1">
    <source>
        <dbReference type="EMBL" id="KAK2754888.1"/>
    </source>
</evidence>
<reference evidence="1" key="1">
    <citation type="submission" date="2023-02" db="EMBL/GenBank/DDBJ databases">
        <title>Colletotrichum kahawae CIFC_Que2 genome sequencing and assembly.</title>
        <authorList>
            <person name="Baroncelli R."/>
        </authorList>
    </citation>
    <scope>NUCLEOTIDE SEQUENCE</scope>
    <source>
        <strain evidence="1">CIFC_Que2</strain>
    </source>
</reference>
<accession>A0AAE0D6J9</accession>
<protein>
    <submittedName>
        <fullName evidence="1">Uncharacterized protein</fullName>
    </submittedName>
</protein>
<evidence type="ECO:0000313" key="2">
    <source>
        <dbReference type="Proteomes" id="UP001281614"/>
    </source>
</evidence>
<dbReference type="Proteomes" id="UP001281614">
    <property type="component" value="Unassembled WGS sequence"/>
</dbReference>
<organism evidence="1 2">
    <name type="scientific">Colletotrichum kahawae</name>
    <name type="common">Coffee berry disease fungus</name>
    <dbReference type="NCBI Taxonomy" id="34407"/>
    <lineage>
        <taxon>Eukaryota</taxon>
        <taxon>Fungi</taxon>
        <taxon>Dikarya</taxon>
        <taxon>Ascomycota</taxon>
        <taxon>Pezizomycotina</taxon>
        <taxon>Sordariomycetes</taxon>
        <taxon>Hypocreomycetidae</taxon>
        <taxon>Glomerellales</taxon>
        <taxon>Glomerellaceae</taxon>
        <taxon>Colletotrichum</taxon>
        <taxon>Colletotrichum gloeosporioides species complex</taxon>
    </lineage>
</organism>
<keyword evidence="2" id="KW-1185">Reference proteome</keyword>